<dbReference type="EC" id="1.1.1.178" evidence="11"/>
<dbReference type="EC" id="3.1.2.6" evidence="11"/>
<keyword evidence="11" id="KW-0808">Transferase</keyword>
<keyword evidence="4" id="KW-0509">mRNA transport</keyword>
<keyword evidence="11" id="KW-0560">Oxidoreductase</keyword>
<feature type="compositionally biased region" description="Gly residues" evidence="9">
    <location>
        <begin position="94"/>
        <end position="129"/>
    </location>
</feature>
<dbReference type="GO" id="GO:0004416">
    <property type="term" value="F:hydroxyacylglutathione hydrolase activity"/>
    <property type="evidence" value="ECO:0007669"/>
    <property type="project" value="UniProtKB-EC"/>
</dbReference>
<evidence type="ECO:0000256" key="6">
    <source>
        <dbReference type="ARBA" id="ARBA00023010"/>
    </source>
</evidence>
<dbReference type="GO" id="GO:0006405">
    <property type="term" value="P:RNA export from nucleus"/>
    <property type="evidence" value="ECO:0007669"/>
    <property type="project" value="TreeGrafter"/>
</dbReference>
<dbReference type="GO" id="GO:0043748">
    <property type="term" value="F:O-succinylbenzoate synthase activity"/>
    <property type="evidence" value="ECO:0007669"/>
    <property type="project" value="UniProtKB-EC"/>
</dbReference>
<feature type="region of interest" description="Disordered" evidence="9">
    <location>
        <begin position="240"/>
        <end position="305"/>
    </location>
</feature>
<dbReference type="GO" id="GO:0000973">
    <property type="term" value="P:post-transcriptional tethering of RNA polymerase II gene DNA at nuclear periphery"/>
    <property type="evidence" value="ECO:0007669"/>
    <property type="project" value="TreeGrafter"/>
</dbReference>
<dbReference type="GO" id="GO:0004849">
    <property type="term" value="F:uridine kinase activity"/>
    <property type="evidence" value="ECO:0007669"/>
    <property type="project" value="UniProtKB-EC"/>
</dbReference>
<feature type="compositionally biased region" description="Low complexity" evidence="9">
    <location>
        <begin position="154"/>
        <end position="174"/>
    </location>
</feature>
<dbReference type="InterPro" id="IPR025574">
    <property type="entry name" value="Nucleoporin_FG_rpt"/>
</dbReference>
<protein>
    <submittedName>
        <fullName evidence="11">Macronuclear nucleoporin up98a, putative</fullName>
        <ecNumber evidence="11">1.1.1.178</ecNumber>
        <ecNumber evidence="11">2.7.1.48</ecNumber>
        <ecNumber evidence="11">3.1.1.73</ecNumber>
        <ecNumber evidence="11">3.1.2.6</ecNumber>
        <ecNumber evidence="11">3.4.21.20</ecNumber>
        <ecNumber evidence="11">3.6.3.14</ecNumber>
        <ecNumber evidence="11">4.2.1.113</ecNumber>
    </submittedName>
</protein>
<comment type="similarity">
    <text evidence="2">Belongs to the nucleoporin GLFG family.</text>
</comment>
<dbReference type="Pfam" id="PF04096">
    <property type="entry name" value="Nucleoporin2"/>
    <property type="match status" value="1"/>
</dbReference>
<feature type="region of interest" description="Disordered" evidence="9">
    <location>
        <begin position="153"/>
        <end position="181"/>
    </location>
</feature>
<dbReference type="RefSeq" id="XP_004037596.1">
    <property type="nucleotide sequence ID" value="XM_004037548.1"/>
</dbReference>
<dbReference type="GO" id="GO:0008139">
    <property type="term" value="F:nuclear localization sequence binding"/>
    <property type="evidence" value="ECO:0007669"/>
    <property type="project" value="TreeGrafter"/>
</dbReference>
<reference evidence="11 12" key="1">
    <citation type="submission" date="2011-07" db="EMBL/GenBank/DDBJ databases">
        <authorList>
            <person name="Coyne R."/>
            <person name="Brami D."/>
            <person name="Johnson J."/>
            <person name="Hostetler J."/>
            <person name="Hannick L."/>
            <person name="Clark T."/>
            <person name="Cassidy-Hanley D."/>
            <person name="Inman J."/>
        </authorList>
    </citation>
    <scope>NUCLEOTIDE SEQUENCE [LARGE SCALE GENOMIC DNA]</scope>
    <source>
        <strain evidence="11 12">G5</strain>
    </source>
</reference>
<evidence type="ECO:0000256" key="2">
    <source>
        <dbReference type="ARBA" id="ARBA00008926"/>
    </source>
</evidence>
<dbReference type="PANTHER" id="PTHR23198:SF6">
    <property type="entry name" value="NUCLEAR PORE COMPLEX PROTEIN NUP98-NUP96"/>
    <property type="match status" value="1"/>
</dbReference>
<dbReference type="InParanoid" id="G0QME1"/>
<feature type="region of interest" description="Disordered" evidence="9">
    <location>
        <begin position="1"/>
        <end position="129"/>
    </location>
</feature>
<dbReference type="GO" id="GO:0030600">
    <property type="term" value="F:feruloyl esterase activity"/>
    <property type="evidence" value="ECO:0007669"/>
    <property type="project" value="UniProtKB-EC"/>
</dbReference>
<dbReference type="EC" id="3.4.21.20" evidence="11"/>
<feature type="region of interest" description="Disordered" evidence="9">
    <location>
        <begin position="597"/>
        <end position="686"/>
    </location>
</feature>
<dbReference type="GO" id="GO:0006606">
    <property type="term" value="P:protein import into nucleus"/>
    <property type="evidence" value="ECO:0007669"/>
    <property type="project" value="TreeGrafter"/>
</dbReference>
<evidence type="ECO:0000256" key="9">
    <source>
        <dbReference type="SAM" id="MobiDB-lite"/>
    </source>
</evidence>
<dbReference type="InterPro" id="IPR036903">
    <property type="entry name" value="Nup98_auto-Pept-S59_dom_sf"/>
</dbReference>
<dbReference type="EC" id="2.7.1.48" evidence="11"/>
<comment type="subcellular location">
    <subcellularLocation>
        <location evidence="1">Nucleus</location>
        <location evidence="1">Nuclear pore complex</location>
    </subcellularLocation>
</comment>
<feature type="compositionally biased region" description="Gly residues" evidence="9">
    <location>
        <begin position="550"/>
        <end position="559"/>
    </location>
</feature>
<evidence type="ECO:0000256" key="4">
    <source>
        <dbReference type="ARBA" id="ARBA00022816"/>
    </source>
</evidence>
<dbReference type="EC" id="4.2.1.113" evidence="11"/>
<sequence length="1099" mass="117527">MFQGIFGQQQQQQPAGGGLFGQPQQGTQQNVPSFGGGQSNVGMQPAQGIFVQNQPQNTTGGGIFGQQPNSQGAGLSLFGQAATNQNNNTANSGGLFGGGGQNQGQGLFGGQGSNTTGGNGMFGGGAQQQGAQGGLFGATAAQPQAAGIFGTFGQQQQNPQQQQTGGLFGTTPPLNQQQSQLPTFCHPAGVFTASNPQQPQQAGGLFGQATQQSQQGAFLGGLGQQGASATQGGSIFGGNQATGGLFGQQQQQQQPGAGGLFGQQANPAGIFGNTQQQQPQGGLFGAMPNSQQQQNPQCQTGFFAPQQNTASSGGIFGGGIVNNNLNQGGLLNMGANQGNLSTQDALMGKFFAKPSQNQQISKTNQLGKPTETNSVMSVSNGLDYCLTECQLLQRKMVQNGQLKPGQQQQQGGIFGAAAPNQPTPFGVQQQQQQNTGSLFGAQFGATQQPQVTGGLFGAQPQTGGTGQGILGNQTTGLGGGGGLFGALGAGQQQPVQGQQTGGIFGSQPQQQQQQQAGGGLFGGLGVTAQTTSSQQAGGSLFQNNQQQTSTGGGLFGGGNNTAATGGGLFGGNTQTQAATTTGGGGLFGGNTSVTTGGGLFGGNNQQQQVNQPAGQTGGGLFGGNTATPQSFGGNQQGGGLFGTTNQTGGGLFGGGNQQTGGGLFSNTQQQQQGFSGQQQQQQNQQFQQQSQQFQSQQGFVQQVQGDEFFKNLFSQFDNQSIFNKLQKQNEEDDQVWYYANTRSKKNINQEQQIGSFDQTKSNLLEIEYNSLYGYKKPRAQTKKGFQKEEQIKETFKKFSLKQGKTGSTYSEKSNGAQTFFENNRISQQQQSGSFSLQEQNIPFYNQETRKTVQIKVLPRHTVQEVKERIINQYLDNVQGNESASNYQLFAKLSNGEKMHLNDIQKFLKYQDLDVSKIEQVYLVKKNTLQNQRKQQQQQSQEQQSFQKKKIPILPKGYGCEPSLEEMQKMNNEELKEILNFKIFNDFATVLFTQPVNVLDLDLRNIKFEEQQICLFMLDDETIQDDEESSQREKLIYERLNKTAVIEFHKFGNKQIQEGQSKESVKEKVNRLINVKKLKLIKEYDVDNTKLIFLQDRFED</sequence>
<evidence type="ECO:0000313" key="12">
    <source>
        <dbReference type="Proteomes" id="UP000008983"/>
    </source>
</evidence>
<evidence type="ECO:0000256" key="5">
    <source>
        <dbReference type="ARBA" id="ARBA00022927"/>
    </source>
</evidence>
<evidence type="ECO:0000313" key="11">
    <source>
        <dbReference type="EMBL" id="EGR33610.1"/>
    </source>
</evidence>
<dbReference type="OMA" id="WIGYENG"/>
<dbReference type="GO" id="GO:0047015">
    <property type="term" value="F:3-hydroxy-2-methylbutyryl-CoA dehydrogenase activity"/>
    <property type="evidence" value="ECO:0007669"/>
    <property type="project" value="UniProtKB-EC"/>
</dbReference>
<feature type="compositionally biased region" description="Low complexity" evidence="9">
    <location>
        <begin position="288"/>
        <end position="299"/>
    </location>
</feature>
<feature type="compositionally biased region" description="Low complexity" evidence="9">
    <location>
        <begin position="80"/>
        <end position="93"/>
    </location>
</feature>
<keyword evidence="6" id="KW-0811">Translocation</keyword>
<feature type="compositionally biased region" description="Gly residues" evidence="9">
    <location>
        <begin position="516"/>
        <end position="525"/>
    </location>
</feature>
<dbReference type="SUPFAM" id="SSF82215">
    <property type="entry name" value="C-terminal autoproteolytic domain of nucleoporin nup98"/>
    <property type="match status" value="1"/>
</dbReference>
<dbReference type="eggNOG" id="KOG0845">
    <property type="taxonomic scope" value="Eukaryota"/>
</dbReference>
<proteinExistence type="inferred from homology"/>
<evidence type="ECO:0000256" key="3">
    <source>
        <dbReference type="ARBA" id="ARBA00022448"/>
    </source>
</evidence>
<keyword evidence="11" id="KW-0378">Hydrolase</keyword>
<dbReference type="GO" id="GO:0051028">
    <property type="term" value="P:mRNA transport"/>
    <property type="evidence" value="ECO:0007669"/>
    <property type="project" value="UniProtKB-KW"/>
</dbReference>
<feature type="compositionally biased region" description="Gly residues" evidence="9">
    <location>
        <begin position="634"/>
        <end position="663"/>
    </location>
</feature>
<evidence type="ECO:0000259" key="10">
    <source>
        <dbReference type="PROSITE" id="PS51434"/>
    </source>
</evidence>
<dbReference type="GeneID" id="14909800"/>
<dbReference type="GO" id="GO:0034398">
    <property type="term" value="P:telomere tethering at nuclear periphery"/>
    <property type="evidence" value="ECO:0007669"/>
    <property type="project" value="TreeGrafter"/>
</dbReference>
<dbReference type="GO" id="GO:0044614">
    <property type="term" value="C:nuclear pore cytoplasmic filaments"/>
    <property type="evidence" value="ECO:0007669"/>
    <property type="project" value="TreeGrafter"/>
</dbReference>
<dbReference type="EC" id="3.1.1.73" evidence="11"/>
<organism evidence="11 12">
    <name type="scientific">Ichthyophthirius multifiliis</name>
    <name type="common">White spot disease agent</name>
    <name type="synonym">Ich</name>
    <dbReference type="NCBI Taxonomy" id="5932"/>
    <lineage>
        <taxon>Eukaryota</taxon>
        <taxon>Sar</taxon>
        <taxon>Alveolata</taxon>
        <taxon>Ciliophora</taxon>
        <taxon>Intramacronucleata</taxon>
        <taxon>Oligohymenophorea</taxon>
        <taxon>Hymenostomatida</taxon>
        <taxon>Ophryoglenina</taxon>
        <taxon>Ichthyophthirius</taxon>
    </lineage>
</organism>
<feature type="compositionally biased region" description="Polar residues" evidence="9">
    <location>
        <begin position="530"/>
        <end position="541"/>
    </location>
</feature>
<keyword evidence="7" id="KW-0906">Nuclear pore complex</keyword>
<keyword evidence="5" id="KW-0653">Protein transport</keyword>
<dbReference type="OrthoDB" id="311594at2759"/>
<evidence type="ECO:0000256" key="8">
    <source>
        <dbReference type="ARBA" id="ARBA00023242"/>
    </source>
</evidence>
<keyword evidence="12" id="KW-1185">Reference proteome</keyword>
<dbReference type="GO" id="GO:0003723">
    <property type="term" value="F:RNA binding"/>
    <property type="evidence" value="ECO:0007669"/>
    <property type="project" value="TreeGrafter"/>
</dbReference>
<dbReference type="GO" id="GO:0004252">
    <property type="term" value="F:serine-type endopeptidase activity"/>
    <property type="evidence" value="ECO:0007669"/>
    <property type="project" value="UniProtKB-EC"/>
</dbReference>
<keyword evidence="11" id="KW-0456">Lyase</keyword>
<dbReference type="EC" id="3.6.3.14" evidence="11"/>
<keyword evidence="8" id="KW-0539">Nucleus</keyword>
<dbReference type="Pfam" id="PF13634">
    <property type="entry name" value="Nucleoporin_FG"/>
    <property type="match status" value="4"/>
</dbReference>
<dbReference type="PANTHER" id="PTHR23198">
    <property type="entry name" value="NUCLEOPORIN"/>
    <property type="match status" value="1"/>
</dbReference>
<dbReference type="InterPro" id="IPR037665">
    <property type="entry name" value="Nucleoporin_S59-like"/>
</dbReference>
<dbReference type="PROSITE" id="PS51434">
    <property type="entry name" value="NUP_C"/>
    <property type="match status" value="1"/>
</dbReference>
<feature type="compositionally biased region" description="Low complexity" evidence="9">
    <location>
        <begin position="1"/>
        <end position="14"/>
    </location>
</feature>
<evidence type="ECO:0000256" key="1">
    <source>
        <dbReference type="ARBA" id="ARBA00004567"/>
    </source>
</evidence>
<dbReference type="InterPro" id="IPR007230">
    <property type="entry name" value="Nup98_auto-Pept-S59_dom"/>
</dbReference>
<dbReference type="AlphaFoldDB" id="G0QME1"/>
<gene>
    <name evidence="11" type="ORF">IMG5_047900</name>
</gene>
<feature type="compositionally biased region" description="Low complexity" evidence="9">
    <location>
        <begin position="668"/>
        <end position="686"/>
    </location>
</feature>
<keyword evidence="3" id="KW-0813">Transport</keyword>
<feature type="compositionally biased region" description="Low complexity" evidence="9">
    <location>
        <begin position="602"/>
        <end position="614"/>
    </location>
</feature>
<feature type="compositionally biased region" description="Low complexity" evidence="9">
    <location>
        <begin position="505"/>
        <end position="515"/>
    </location>
</feature>
<dbReference type="Proteomes" id="UP000008983">
    <property type="component" value="Unassembled WGS sequence"/>
</dbReference>
<accession>G0QME1</accession>
<dbReference type="GO" id="GO:0017056">
    <property type="term" value="F:structural constituent of nuclear pore"/>
    <property type="evidence" value="ECO:0007669"/>
    <property type="project" value="InterPro"/>
</dbReference>
<dbReference type="STRING" id="857967.G0QME1"/>
<evidence type="ECO:0000256" key="7">
    <source>
        <dbReference type="ARBA" id="ARBA00023132"/>
    </source>
</evidence>
<dbReference type="EMBL" id="GL983416">
    <property type="protein sequence ID" value="EGR33610.1"/>
    <property type="molecule type" value="Genomic_DNA"/>
</dbReference>
<feature type="region of interest" description="Disordered" evidence="9">
    <location>
        <begin position="494"/>
        <end position="559"/>
    </location>
</feature>
<feature type="domain" description="Peptidase S59" evidence="10">
    <location>
        <begin position="954"/>
        <end position="1097"/>
    </location>
</feature>
<dbReference type="Gene3D" id="3.30.1610.10">
    <property type="entry name" value="Peptidase S59, nucleoporin"/>
    <property type="match status" value="1"/>
</dbReference>
<name>G0QME1_ICHMU</name>